<dbReference type="GO" id="GO:0005634">
    <property type="term" value="C:nucleus"/>
    <property type="evidence" value="ECO:0007669"/>
    <property type="project" value="TreeGrafter"/>
</dbReference>
<reference evidence="1" key="1">
    <citation type="submission" date="2020-11" db="EMBL/GenBank/DDBJ databases">
        <authorList>
            <person name="Whiteford S."/>
        </authorList>
    </citation>
    <scope>NUCLEOTIDE SEQUENCE</scope>
</reference>
<sequence length="555" mass="63771">MSYKPQFDTISEDTINCFYFSTEANDDISYWDNLCIDINKTIQNLSSEYLWHKDKLEVFPQILNEEQHDSQPHLFSSTCYGDNIEDEWFIVYIIFELTKQFDKLVVHVTDIDGDFILIEAADFLPQWMNPVSTEKRVFIFKGEVHIIPETLVDVDTDLEFSDSIKYIINHPQETKASDNIQSSIAKRIAGYPAKIKDNIHRAIIELPLDAAAVLSIDPSLISHVVNAYCHHDVIDEKVCKNIKFQDTTCIKLSFTRCQYAMLTHSKDMKTLKHTFASKKDKKSILGLKLYCGYKIILNEVSDIFNSKEYAKYISSLKSNGYFKDNIDGSKDYVALLEKAKEYFVAMLTPSNKNISNKMNQIIASEEFQRQKDELINRMQDSDEDSDDWLNINPEQLNELLNSRYGKQANIKEELTPQSISKHLSSFLHKSSDFEGIELNDQDDEIHDDKIEFDCEAFSDALQDMLKLISSNNAQDIDSGNDISDDELEMNLDSEIKESLSTDMLNEDPVERNKSMFNNIMQSIKEEEGFTGPSSNLLNSIGIKKNDLLDSDDDDE</sequence>
<keyword evidence="2" id="KW-1185">Reference proteome</keyword>
<evidence type="ECO:0000313" key="1">
    <source>
        <dbReference type="EMBL" id="CAG9088159.1"/>
    </source>
</evidence>
<dbReference type="EMBL" id="CAJHNJ030000001">
    <property type="protein sequence ID" value="CAG9088159.1"/>
    <property type="molecule type" value="Genomic_DNA"/>
</dbReference>
<dbReference type="PANTHER" id="PTHR13060">
    <property type="entry name" value="SGT1 PROTEIN HSGT1 SUPPRESSOR OF GCR2"/>
    <property type="match status" value="1"/>
</dbReference>
<accession>A0A8S4CY88</accession>
<protein>
    <submittedName>
        <fullName evidence="1">(diamondback moth) hypothetical protein</fullName>
    </submittedName>
</protein>
<dbReference type="Proteomes" id="UP000653454">
    <property type="component" value="Unassembled WGS sequence"/>
</dbReference>
<evidence type="ECO:0000313" key="2">
    <source>
        <dbReference type="Proteomes" id="UP000653454"/>
    </source>
</evidence>
<gene>
    <name evidence="1" type="ORF">PLXY2_LOCUS529</name>
</gene>
<comment type="caution">
    <text evidence="1">The sequence shown here is derived from an EMBL/GenBank/DDBJ whole genome shotgun (WGS) entry which is preliminary data.</text>
</comment>
<dbReference type="AlphaFoldDB" id="A0A8S4CY88"/>
<proteinExistence type="predicted"/>
<name>A0A8S4CY88_PLUXY</name>
<dbReference type="PANTHER" id="PTHR13060:SF0">
    <property type="entry name" value="PROTEIN ECDYSONELESS HOMOLOG"/>
    <property type="match status" value="1"/>
</dbReference>
<organism evidence="1 2">
    <name type="scientific">Plutella xylostella</name>
    <name type="common">Diamondback moth</name>
    <name type="synonym">Plutella maculipennis</name>
    <dbReference type="NCBI Taxonomy" id="51655"/>
    <lineage>
        <taxon>Eukaryota</taxon>
        <taxon>Metazoa</taxon>
        <taxon>Ecdysozoa</taxon>
        <taxon>Arthropoda</taxon>
        <taxon>Hexapoda</taxon>
        <taxon>Insecta</taxon>
        <taxon>Pterygota</taxon>
        <taxon>Neoptera</taxon>
        <taxon>Endopterygota</taxon>
        <taxon>Lepidoptera</taxon>
        <taxon>Glossata</taxon>
        <taxon>Ditrysia</taxon>
        <taxon>Yponomeutoidea</taxon>
        <taxon>Plutellidae</taxon>
        <taxon>Plutella</taxon>
    </lineage>
</organism>
<dbReference type="Pfam" id="PF07093">
    <property type="entry name" value="SGT1"/>
    <property type="match status" value="1"/>
</dbReference>
<dbReference type="InterPro" id="IPR010770">
    <property type="entry name" value="Ecd"/>
</dbReference>